<dbReference type="Proteomes" id="UP000041254">
    <property type="component" value="Unassembled WGS sequence"/>
</dbReference>
<organism evidence="4 5">
    <name type="scientific">Vitrella brassicaformis (strain CCMP3155)</name>
    <dbReference type="NCBI Taxonomy" id="1169540"/>
    <lineage>
        <taxon>Eukaryota</taxon>
        <taxon>Sar</taxon>
        <taxon>Alveolata</taxon>
        <taxon>Colpodellida</taxon>
        <taxon>Vitrellaceae</taxon>
        <taxon>Vitrella</taxon>
    </lineage>
</organism>
<evidence type="ECO:0000256" key="2">
    <source>
        <dbReference type="SAM" id="Phobius"/>
    </source>
</evidence>
<evidence type="ECO:0000313" key="5">
    <source>
        <dbReference type="Proteomes" id="UP000041254"/>
    </source>
</evidence>
<protein>
    <recommendedName>
        <fullName evidence="3">EF-hand domain-containing protein</fullName>
    </recommendedName>
</protein>
<sequence>MTPVSPSPSASGGPSRTEKFRVAAGTDRAAERIVLHLKSLDVDGDGKFTVDDVVRATRKLFAEKNTNTRLRWVIAVMSAAYVATMAIILGLVVGGFELSKETRVRPGGYLSTKAKPSMPIRVREHLDAFSLYDVFSTPIEDYDSVEAVIIPHNETGSFGYYKVASIINGPASLLISMVLRGTGR</sequence>
<name>A0A0G4G7Q7_VITBC</name>
<keyword evidence="5" id="KW-1185">Reference proteome</keyword>
<keyword evidence="2" id="KW-1133">Transmembrane helix</keyword>
<feature type="compositionally biased region" description="Low complexity" evidence="1">
    <location>
        <begin position="1"/>
        <end position="15"/>
    </location>
</feature>
<feature type="transmembrane region" description="Helical" evidence="2">
    <location>
        <begin position="72"/>
        <end position="96"/>
    </location>
</feature>
<accession>A0A0G4G7Q7</accession>
<reference evidence="4 5" key="1">
    <citation type="submission" date="2014-11" db="EMBL/GenBank/DDBJ databases">
        <authorList>
            <person name="Zhu J."/>
            <person name="Qi W."/>
            <person name="Song R."/>
        </authorList>
    </citation>
    <scope>NUCLEOTIDE SEQUENCE [LARGE SCALE GENOMIC DNA]</scope>
</reference>
<keyword evidence="2" id="KW-0472">Membrane</keyword>
<evidence type="ECO:0000256" key="1">
    <source>
        <dbReference type="SAM" id="MobiDB-lite"/>
    </source>
</evidence>
<dbReference type="PROSITE" id="PS50222">
    <property type="entry name" value="EF_HAND_2"/>
    <property type="match status" value="1"/>
</dbReference>
<evidence type="ECO:0000313" key="4">
    <source>
        <dbReference type="EMBL" id="CEM24688.1"/>
    </source>
</evidence>
<dbReference type="InterPro" id="IPR002048">
    <property type="entry name" value="EF_hand_dom"/>
</dbReference>
<dbReference type="GO" id="GO:0005509">
    <property type="term" value="F:calcium ion binding"/>
    <property type="evidence" value="ECO:0007669"/>
    <property type="project" value="InterPro"/>
</dbReference>
<feature type="domain" description="EF-hand" evidence="3">
    <location>
        <begin position="28"/>
        <end position="63"/>
    </location>
</feature>
<dbReference type="PhylomeDB" id="A0A0G4G7Q7"/>
<dbReference type="VEuPathDB" id="CryptoDB:Vbra_9725"/>
<keyword evidence="2" id="KW-0812">Transmembrane</keyword>
<evidence type="ECO:0000259" key="3">
    <source>
        <dbReference type="PROSITE" id="PS50222"/>
    </source>
</evidence>
<dbReference type="EMBL" id="CDMY01000587">
    <property type="protein sequence ID" value="CEM24688.1"/>
    <property type="molecule type" value="Genomic_DNA"/>
</dbReference>
<feature type="region of interest" description="Disordered" evidence="1">
    <location>
        <begin position="1"/>
        <end position="20"/>
    </location>
</feature>
<dbReference type="AlphaFoldDB" id="A0A0G4G7Q7"/>
<dbReference type="InParanoid" id="A0A0G4G7Q7"/>
<gene>
    <name evidence="4" type="ORF">Vbra_9725</name>
</gene>
<proteinExistence type="predicted"/>